<dbReference type="PROSITE" id="PS50928">
    <property type="entry name" value="ABC_TM1"/>
    <property type="match status" value="1"/>
</dbReference>
<sequence length="275" mass="31190">MIRESKLYRIFRYVFLTAACIFVIVPIIPLIFMAFKTGVEYSSTSVLTPPQNWFNFYNFGYAIRVGKLGRALFNTAVILVISLSVQLILTTMVSYVLHRFEFKGKKIISVLFTMTMFIPVVTTQTVVFQIIYRMGLVNKMPSVILLYSGVNIVGIYIMFNQLDAIPKELDESALIDGASYFMIYRSIILPLMKPACTTLLIINGIGYYNDFYIPNLYLRKNVQTFTVALHKFYGNTATPFEIVAAAILLGIIPIIVVFLFLQKQIFHSLTGAVKA</sequence>
<dbReference type="PANTHER" id="PTHR43744:SF3">
    <property type="entry name" value="LACTOSE TRANSPORT SYSTEM PERMEASE PROTEIN LACG"/>
    <property type="match status" value="1"/>
</dbReference>
<keyword evidence="3" id="KW-1003">Cell membrane</keyword>
<comment type="subcellular location">
    <subcellularLocation>
        <location evidence="1 7">Cell membrane</location>
        <topology evidence="1 7">Multi-pass membrane protein</topology>
    </subcellularLocation>
</comment>
<proteinExistence type="inferred from homology"/>
<comment type="similarity">
    <text evidence="7">Belongs to the binding-protein-dependent transport system permease family.</text>
</comment>
<keyword evidence="4 7" id="KW-0812">Transmembrane</keyword>
<feature type="domain" description="ABC transmembrane type-1" evidence="8">
    <location>
        <begin position="72"/>
        <end position="261"/>
    </location>
</feature>
<dbReference type="Gene3D" id="1.10.3720.10">
    <property type="entry name" value="MetI-like"/>
    <property type="match status" value="1"/>
</dbReference>
<dbReference type="GO" id="GO:0055085">
    <property type="term" value="P:transmembrane transport"/>
    <property type="evidence" value="ECO:0007669"/>
    <property type="project" value="InterPro"/>
</dbReference>
<dbReference type="RefSeq" id="WP_015358181.1">
    <property type="nucleotide sequence ID" value="NZ_CP014672.1"/>
</dbReference>
<dbReference type="CDD" id="cd06261">
    <property type="entry name" value="TM_PBP2"/>
    <property type="match status" value="1"/>
</dbReference>
<dbReference type="Pfam" id="PF00528">
    <property type="entry name" value="BPD_transp_1"/>
    <property type="match status" value="1"/>
</dbReference>
<evidence type="ECO:0000256" key="5">
    <source>
        <dbReference type="ARBA" id="ARBA00022989"/>
    </source>
</evidence>
<feature type="transmembrane region" description="Helical" evidence="7">
    <location>
        <begin position="183"/>
        <end position="208"/>
    </location>
</feature>
<feature type="transmembrane region" description="Helical" evidence="7">
    <location>
        <begin position="71"/>
        <end position="97"/>
    </location>
</feature>
<dbReference type="SUPFAM" id="SSF161098">
    <property type="entry name" value="MetI-like"/>
    <property type="match status" value="1"/>
</dbReference>
<keyword evidence="2 7" id="KW-0813">Transport</keyword>
<evidence type="ECO:0000313" key="10">
    <source>
        <dbReference type="Proteomes" id="UP000092971"/>
    </source>
</evidence>
<dbReference type="OrthoDB" id="9794684at2"/>
<evidence type="ECO:0000256" key="7">
    <source>
        <dbReference type="RuleBase" id="RU363032"/>
    </source>
</evidence>
<dbReference type="InterPro" id="IPR000515">
    <property type="entry name" value="MetI-like"/>
</dbReference>
<dbReference type="InterPro" id="IPR035906">
    <property type="entry name" value="MetI-like_sf"/>
</dbReference>
<reference evidence="9 10" key="1">
    <citation type="submission" date="2016-02" db="EMBL/GenBank/DDBJ databases">
        <title>Comparison of Clostridium stercorarium subspecies using comparative genomics and transcriptomics.</title>
        <authorList>
            <person name="Schellenberg J."/>
            <person name="Thallinger G."/>
            <person name="Levin D.B."/>
            <person name="Zhang X."/>
            <person name="Alvare G."/>
            <person name="Fristensky B."/>
            <person name="Sparling R."/>
        </authorList>
    </citation>
    <scope>NUCLEOTIDE SEQUENCE [LARGE SCALE GENOMIC DNA]</scope>
    <source>
        <strain evidence="9 10">DSM 2910</strain>
    </source>
</reference>
<name>A0A1B1YAW5_THEST</name>
<evidence type="ECO:0000256" key="6">
    <source>
        <dbReference type="ARBA" id="ARBA00023136"/>
    </source>
</evidence>
<organism evidence="9 10">
    <name type="scientific">Thermoclostridium stercorarium subsp. thermolacticum DSM 2910</name>
    <dbReference type="NCBI Taxonomy" id="1121336"/>
    <lineage>
        <taxon>Bacteria</taxon>
        <taxon>Bacillati</taxon>
        <taxon>Bacillota</taxon>
        <taxon>Clostridia</taxon>
        <taxon>Eubacteriales</taxon>
        <taxon>Oscillospiraceae</taxon>
        <taxon>Thermoclostridium</taxon>
    </lineage>
</organism>
<evidence type="ECO:0000313" key="9">
    <source>
        <dbReference type="EMBL" id="ANW97917.1"/>
    </source>
</evidence>
<keyword evidence="5 7" id="KW-1133">Transmembrane helix</keyword>
<gene>
    <name evidence="9" type="ORF">CSTERTH_02125</name>
</gene>
<feature type="transmembrane region" description="Helical" evidence="7">
    <location>
        <begin position="242"/>
        <end position="261"/>
    </location>
</feature>
<evidence type="ECO:0000259" key="8">
    <source>
        <dbReference type="PROSITE" id="PS50928"/>
    </source>
</evidence>
<dbReference type="Proteomes" id="UP000092971">
    <property type="component" value="Chromosome"/>
</dbReference>
<dbReference type="AlphaFoldDB" id="A0A1B1YAW5"/>
<evidence type="ECO:0000256" key="2">
    <source>
        <dbReference type="ARBA" id="ARBA00022448"/>
    </source>
</evidence>
<evidence type="ECO:0000256" key="4">
    <source>
        <dbReference type="ARBA" id="ARBA00022692"/>
    </source>
</evidence>
<feature type="transmembrane region" description="Helical" evidence="7">
    <location>
        <begin position="144"/>
        <end position="162"/>
    </location>
</feature>
<evidence type="ECO:0000256" key="1">
    <source>
        <dbReference type="ARBA" id="ARBA00004651"/>
    </source>
</evidence>
<accession>A0A1B1YAW5</accession>
<keyword evidence="6 7" id="KW-0472">Membrane</keyword>
<evidence type="ECO:0000256" key="3">
    <source>
        <dbReference type="ARBA" id="ARBA00022475"/>
    </source>
</evidence>
<dbReference type="PANTHER" id="PTHR43744">
    <property type="entry name" value="ABC TRANSPORTER PERMEASE PROTEIN MG189-RELATED-RELATED"/>
    <property type="match status" value="1"/>
</dbReference>
<dbReference type="EMBL" id="CP014672">
    <property type="protein sequence ID" value="ANW97917.1"/>
    <property type="molecule type" value="Genomic_DNA"/>
</dbReference>
<feature type="transmembrane region" description="Helical" evidence="7">
    <location>
        <begin position="12"/>
        <end position="35"/>
    </location>
</feature>
<protein>
    <submittedName>
        <fullName evidence="9">ABC transporter permease</fullName>
    </submittedName>
</protein>
<feature type="transmembrane region" description="Helical" evidence="7">
    <location>
        <begin position="109"/>
        <end position="132"/>
    </location>
</feature>
<dbReference type="GO" id="GO:0005886">
    <property type="term" value="C:plasma membrane"/>
    <property type="evidence" value="ECO:0007669"/>
    <property type="project" value="UniProtKB-SubCell"/>
</dbReference>